<accession>A0A2S4L0D4</accession>
<protein>
    <submittedName>
        <fullName evidence="2">Uncharacterized protein</fullName>
    </submittedName>
</protein>
<feature type="region of interest" description="Disordered" evidence="1">
    <location>
        <begin position="1"/>
        <end position="24"/>
    </location>
</feature>
<evidence type="ECO:0000256" key="1">
    <source>
        <dbReference type="SAM" id="MobiDB-lite"/>
    </source>
</evidence>
<comment type="caution">
    <text evidence="2">The sequence shown here is derived from an EMBL/GenBank/DDBJ whole genome shotgun (WGS) entry which is preliminary data.</text>
</comment>
<evidence type="ECO:0000313" key="3">
    <source>
        <dbReference type="Proteomes" id="UP000237481"/>
    </source>
</evidence>
<keyword evidence="3" id="KW-1185">Reference proteome</keyword>
<proteinExistence type="predicted"/>
<organism evidence="2 3">
    <name type="scientific">Tolypocladium paradoxum</name>
    <dbReference type="NCBI Taxonomy" id="94208"/>
    <lineage>
        <taxon>Eukaryota</taxon>
        <taxon>Fungi</taxon>
        <taxon>Dikarya</taxon>
        <taxon>Ascomycota</taxon>
        <taxon>Pezizomycotina</taxon>
        <taxon>Sordariomycetes</taxon>
        <taxon>Hypocreomycetidae</taxon>
        <taxon>Hypocreales</taxon>
        <taxon>Ophiocordycipitaceae</taxon>
        <taxon>Tolypocladium</taxon>
    </lineage>
</organism>
<dbReference type="AlphaFoldDB" id="A0A2S4L0D4"/>
<dbReference type="Proteomes" id="UP000237481">
    <property type="component" value="Unassembled WGS sequence"/>
</dbReference>
<evidence type="ECO:0000313" key="2">
    <source>
        <dbReference type="EMBL" id="POR35902.1"/>
    </source>
</evidence>
<name>A0A2S4L0D4_9HYPO</name>
<dbReference type="EMBL" id="PKSG01000386">
    <property type="protein sequence ID" value="POR35902.1"/>
    <property type="molecule type" value="Genomic_DNA"/>
</dbReference>
<gene>
    <name evidence="2" type="ORF">TPAR_03892</name>
</gene>
<sequence length="105" mass="11190">MRASRDGEAVHQVVGGRAGQEHRGNAGWPYARLCRRVPEPRGPRLLRATGPGAQGVCGPRAAEACQGADNRLFAGGVLDGRGARSELVMDDAEARWLGVTWQRAS</sequence>
<reference evidence="2 3" key="1">
    <citation type="submission" date="2018-01" db="EMBL/GenBank/DDBJ databases">
        <title>Harnessing the power of phylogenomics to disentangle the directionality and signatures of interkingdom host jumping in the parasitic fungal genus Tolypocladium.</title>
        <authorList>
            <person name="Quandt C.A."/>
            <person name="Patterson W."/>
            <person name="Spatafora J.W."/>
        </authorList>
    </citation>
    <scope>NUCLEOTIDE SEQUENCE [LARGE SCALE GENOMIC DNA]</scope>
    <source>
        <strain evidence="2 3">NRBC 100945</strain>
    </source>
</reference>